<gene>
    <name evidence="3" type="ORF">POL58_10175</name>
</gene>
<feature type="region of interest" description="Disordered" evidence="1">
    <location>
        <begin position="163"/>
        <end position="208"/>
    </location>
</feature>
<evidence type="ECO:0000313" key="4">
    <source>
        <dbReference type="Proteomes" id="UP001217838"/>
    </source>
</evidence>
<organism evidence="3 4">
    <name type="scientific">Nannocystis radixulma</name>
    <dbReference type="NCBI Taxonomy" id="2995305"/>
    <lineage>
        <taxon>Bacteria</taxon>
        <taxon>Pseudomonadati</taxon>
        <taxon>Myxococcota</taxon>
        <taxon>Polyangia</taxon>
        <taxon>Nannocystales</taxon>
        <taxon>Nannocystaceae</taxon>
        <taxon>Nannocystis</taxon>
    </lineage>
</organism>
<feature type="signal peptide" evidence="2">
    <location>
        <begin position="1"/>
        <end position="25"/>
    </location>
</feature>
<evidence type="ECO:0000256" key="2">
    <source>
        <dbReference type="SAM" id="SignalP"/>
    </source>
</evidence>
<feature type="compositionally biased region" description="Pro residues" evidence="1">
    <location>
        <begin position="171"/>
        <end position="183"/>
    </location>
</feature>
<reference evidence="3 4" key="1">
    <citation type="submission" date="2022-11" db="EMBL/GenBank/DDBJ databases">
        <title>Minimal conservation of predation-associated metabolite biosynthetic gene clusters underscores biosynthetic potential of Myxococcota including descriptions for ten novel species: Archangium lansinium sp. nov., Myxococcus landrumus sp. nov., Nannocystis bai.</title>
        <authorList>
            <person name="Ahearne A."/>
            <person name="Stevens C."/>
            <person name="Dowd S."/>
        </authorList>
    </citation>
    <scope>NUCLEOTIDE SEQUENCE [LARGE SCALE GENOMIC DNA]</scope>
    <source>
        <strain evidence="3 4">NCELM</strain>
    </source>
</reference>
<protein>
    <submittedName>
        <fullName evidence="3">Uncharacterized protein</fullName>
    </submittedName>
</protein>
<evidence type="ECO:0000313" key="3">
    <source>
        <dbReference type="EMBL" id="MDC0668106.1"/>
    </source>
</evidence>
<accession>A0ABT5B4W7</accession>
<dbReference type="Proteomes" id="UP001217838">
    <property type="component" value="Unassembled WGS sequence"/>
</dbReference>
<proteinExistence type="predicted"/>
<comment type="caution">
    <text evidence="3">The sequence shown here is derived from an EMBL/GenBank/DDBJ whole genome shotgun (WGS) entry which is preliminary data.</text>
</comment>
<dbReference type="RefSeq" id="WP_271996900.1">
    <property type="nucleotide sequence ID" value="NZ_JAQNDN010000003.1"/>
</dbReference>
<keyword evidence="4" id="KW-1185">Reference proteome</keyword>
<feature type="chain" id="PRO_5045840299" evidence="2">
    <location>
        <begin position="26"/>
        <end position="224"/>
    </location>
</feature>
<sequence>MTSWHRLVRGLLAAVVLSASRAGHAAPAAPAFPETVEVYIARATELYQQAETLSAQGDRGAARHYHAAARAAAAALERVDRASPHYLVYAQTLAPRVVRAYKHALLLLDHPALWTTARAWCAGPAVTALEPATDPRLAEVRAWCDTLPAAPVPPQIASNAVYDPWSGMPSRPRPPPPPSPAPYRLPSSTAANTPVRTADSAESPFLPIARRDTGDVFLPVARKQ</sequence>
<evidence type="ECO:0000256" key="1">
    <source>
        <dbReference type="SAM" id="MobiDB-lite"/>
    </source>
</evidence>
<dbReference type="EMBL" id="JAQNDN010000003">
    <property type="protein sequence ID" value="MDC0668106.1"/>
    <property type="molecule type" value="Genomic_DNA"/>
</dbReference>
<name>A0ABT5B4W7_9BACT</name>
<keyword evidence="2" id="KW-0732">Signal</keyword>